<dbReference type="FunFam" id="3.40.720.10:FF:000017">
    <property type="entry name" value="Predicted protein"/>
    <property type="match status" value="1"/>
</dbReference>
<protein>
    <submittedName>
        <fullName evidence="1">Uncharacterized protein</fullName>
    </submittedName>
</protein>
<dbReference type="PANTHER" id="PTHR10974:SF9">
    <property type="entry name" value="DUF229 DOMAIN CONTAINING PROTEIN-RELATED"/>
    <property type="match status" value="1"/>
</dbReference>
<evidence type="ECO:0000313" key="1">
    <source>
        <dbReference type="EMBL" id="KAH9637754.1"/>
    </source>
</evidence>
<dbReference type="Pfam" id="PF02995">
    <property type="entry name" value="DUF229"/>
    <property type="match status" value="1"/>
</dbReference>
<dbReference type="AlphaFoldDB" id="A0A922MJ65"/>
<reference evidence="1" key="1">
    <citation type="journal article" date="2021" name="G3 (Bethesda)">
        <title>Genome and transcriptome analysis of the beet armyworm Spodoptera exigua reveals targets for pest control. .</title>
        <authorList>
            <person name="Simon S."/>
            <person name="Breeschoten T."/>
            <person name="Jansen H.J."/>
            <person name="Dirks R.P."/>
            <person name="Schranz M.E."/>
            <person name="Ros V.I.D."/>
        </authorList>
    </citation>
    <scope>NUCLEOTIDE SEQUENCE</scope>
    <source>
        <strain evidence="1">TB_SE_WUR_2020</strain>
    </source>
</reference>
<proteinExistence type="predicted"/>
<accession>A0A922MJ65</accession>
<dbReference type="GO" id="GO:0005615">
    <property type="term" value="C:extracellular space"/>
    <property type="evidence" value="ECO:0007669"/>
    <property type="project" value="TreeGrafter"/>
</dbReference>
<evidence type="ECO:0000313" key="2">
    <source>
        <dbReference type="Proteomes" id="UP000814243"/>
    </source>
</evidence>
<gene>
    <name evidence="1" type="ORF">HF086_009422</name>
</gene>
<dbReference type="Gene3D" id="3.40.720.10">
    <property type="entry name" value="Alkaline Phosphatase, subunit A"/>
    <property type="match status" value="1"/>
</dbReference>
<dbReference type="InterPro" id="IPR017850">
    <property type="entry name" value="Alkaline_phosphatase_core_sf"/>
</dbReference>
<comment type="caution">
    <text evidence="1">The sequence shown here is derived from an EMBL/GenBank/DDBJ whole genome shotgun (WGS) entry which is preliminary data.</text>
</comment>
<name>A0A922MJ65_SPOEX</name>
<dbReference type="Proteomes" id="UP000814243">
    <property type="component" value="Unassembled WGS sequence"/>
</dbReference>
<dbReference type="InterPro" id="IPR004245">
    <property type="entry name" value="DUF229"/>
</dbReference>
<dbReference type="PANTHER" id="PTHR10974">
    <property type="entry name" value="FI08016P-RELATED"/>
    <property type="match status" value="1"/>
</dbReference>
<organism evidence="1 2">
    <name type="scientific">Spodoptera exigua</name>
    <name type="common">Beet armyworm</name>
    <name type="synonym">Noctua fulgens</name>
    <dbReference type="NCBI Taxonomy" id="7107"/>
    <lineage>
        <taxon>Eukaryota</taxon>
        <taxon>Metazoa</taxon>
        <taxon>Ecdysozoa</taxon>
        <taxon>Arthropoda</taxon>
        <taxon>Hexapoda</taxon>
        <taxon>Insecta</taxon>
        <taxon>Pterygota</taxon>
        <taxon>Neoptera</taxon>
        <taxon>Endopterygota</taxon>
        <taxon>Lepidoptera</taxon>
        <taxon>Glossata</taxon>
        <taxon>Ditrysia</taxon>
        <taxon>Noctuoidea</taxon>
        <taxon>Noctuidae</taxon>
        <taxon>Amphipyrinae</taxon>
        <taxon>Spodoptera</taxon>
    </lineage>
</organism>
<dbReference type="EMBL" id="JACEFF010000438">
    <property type="protein sequence ID" value="KAH9637754.1"/>
    <property type="molecule type" value="Genomic_DNA"/>
</dbReference>
<sequence>MKSPRAQYLLGTPMRHIPLDEVYKDFIKPNNHSNGTQNDYVIDDEQIEPVGLVETSVCKIPIAMIDYEKYVVNSTKTKNNMCGVRAVFLRKHDEDKVIARIKMQIILKYAMNNGNIQCCYRFIVDAVQYPHDRPRLMFSNCTYFQDATIITLQSDFINVICSEISANGTKQIIYDDMYAFAKKNNYTKERTTKCKMQYNVLILGMDSMSLPRIAKTMPRTAAYLKEENWLAFRGYHKIADNSLPNIMAALTGKNMSSIIQKCYGSMDSCNRYLIWNAFKDAGYVTAYGEDNLKIANTFTKDYAFRRAPTHHYMRPFFLKGEKNRRNNTSVCTGKISSGQQLLDYAIDFANTYKKDSFFGFFWINSFSYDENSRPEEADKLIENFFNQLSYTGVMTNTFIIFLSDHGLRFGNHRLKMEGFYDDRLPMNFMWVPFIFKGKHPYEFRALAINQNRVMAPYDVYNTLLDIKSVSLCSNSSIPPPEGCRNCHSIFSEINNNRTCDDANIHKKWCTCQKLYPLGTNDPIGIKSVNVVVDYIKRMTVTIATQRCWSCKVPSLKHIHRIHFYYNFNSDKSEIYYVVAITLSPGNASYEATVLTKNDYSIVGPLSFISNYKGLGQCALNSRDRLFCVCQKHKNC</sequence>
<dbReference type="CDD" id="cd16021">
    <property type="entry name" value="ALP_like"/>
    <property type="match status" value="1"/>
</dbReference>
<dbReference type="SUPFAM" id="SSF53649">
    <property type="entry name" value="Alkaline phosphatase-like"/>
    <property type="match status" value="1"/>
</dbReference>